<dbReference type="Proteomes" id="UP000654075">
    <property type="component" value="Unassembled WGS sequence"/>
</dbReference>
<keyword evidence="3" id="KW-1185">Reference proteome</keyword>
<feature type="compositionally biased region" description="Polar residues" evidence="1">
    <location>
        <begin position="178"/>
        <end position="189"/>
    </location>
</feature>
<name>A0A813HJE9_POLGL</name>
<dbReference type="AlphaFoldDB" id="A0A813HJE9"/>
<evidence type="ECO:0000313" key="2">
    <source>
        <dbReference type="EMBL" id="CAE8638331.1"/>
    </source>
</evidence>
<reference evidence="2" key="1">
    <citation type="submission" date="2021-02" db="EMBL/GenBank/DDBJ databases">
        <authorList>
            <person name="Dougan E. K."/>
            <person name="Rhodes N."/>
            <person name="Thang M."/>
            <person name="Chan C."/>
        </authorList>
    </citation>
    <scope>NUCLEOTIDE SEQUENCE</scope>
</reference>
<feature type="non-terminal residue" evidence="2">
    <location>
        <position position="1"/>
    </location>
</feature>
<feature type="region of interest" description="Disordered" evidence="1">
    <location>
        <begin position="140"/>
        <end position="189"/>
    </location>
</feature>
<gene>
    <name evidence="2" type="ORF">PGLA1383_LOCUS53525</name>
</gene>
<accession>A0A813HJE9</accession>
<comment type="caution">
    <text evidence="2">The sequence shown here is derived from an EMBL/GenBank/DDBJ whole genome shotgun (WGS) entry which is preliminary data.</text>
</comment>
<evidence type="ECO:0000313" key="3">
    <source>
        <dbReference type="Proteomes" id="UP000654075"/>
    </source>
</evidence>
<feature type="non-terminal residue" evidence="2">
    <location>
        <position position="189"/>
    </location>
</feature>
<dbReference type="EMBL" id="CAJNNV010031923">
    <property type="protein sequence ID" value="CAE8638331.1"/>
    <property type="molecule type" value="Genomic_DNA"/>
</dbReference>
<sequence length="189" mass="20125">WRLYWHDWHDGRMPWNGWLRHHAHGDGRLWLRRLWRHGDGHAATTTAAAISTTTTATTTTAAATTTTATTTTISTTATSHGPKTEYSAVTSQKPDACCGGMGTGMGAAGGENPMQQMAMQQMANFQDSMRQMMMMGAMMGGGGQAGPGNSVASSSPMMIANGQKDAGHEEDDDIAPGPSTNLNHPNYRT</sequence>
<protein>
    <submittedName>
        <fullName evidence="2">Uncharacterized protein</fullName>
    </submittedName>
</protein>
<proteinExistence type="predicted"/>
<organism evidence="2 3">
    <name type="scientific">Polarella glacialis</name>
    <name type="common">Dinoflagellate</name>
    <dbReference type="NCBI Taxonomy" id="89957"/>
    <lineage>
        <taxon>Eukaryota</taxon>
        <taxon>Sar</taxon>
        <taxon>Alveolata</taxon>
        <taxon>Dinophyceae</taxon>
        <taxon>Suessiales</taxon>
        <taxon>Suessiaceae</taxon>
        <taxon>Polarella</taxon>
    </lineage>
</organism>
<evidence type="ECO:0000256" key="1">
    <source>
        <dbReference type="SAM" id="MobiDB-lite"/>
    </source>
</evidence>